<dbReference type="GO" id="GO:0016192">
    <property type="term" value="P:vesicle-mediated transport"/>
    <property type="evidence" value="ECO:0007669"/>
    <property type="project" value="UniProtKB-ARBA"/>
</dbReference>
<evidence type="ECO:0000256" key="2">
    <source>
        <dbReference type="ARBA" id="ARBA00004127"/>
    </source>
</evidence>
<dbReference type="InterPro" id="IPR004895">
    <property type="entry name" value="Prenylated_rab_accept_PRA1"/>
</dbReference>
<gene>
    <name evidence="8" type="ORF">POPTR_001G347500</name>
</gene>
<evidence type="ECO:0000256" key="3">
    <source>
        <dbReference type="ARBA" id="ARBA00006483"/>
    </source>
</evidence>
<keyword evidence="7" id="KW-0813">Transport</keyword>
<comment type="caution">
    <text evidence="7">Lacks conserved residue(s) required for the propagation of feature annotation.</text>
</comment>
<keyword evidence="9" id="KW-1185">Reference proteome</keyword>
<dbReference type="GO" id="GO:0016020">
    <property type="term" value="C:membrane"/>
    <property type="evidence" value="ECO:0007669"/>
    <property type="project" value="UniProtKB-SubCell"/>
</dbReference>
<comment type="subcellular location">
    <subcellularLocation>
        <location evidence="2">Endomembrane system</location>
        <topology evidence="2">Multi-pass membrane protein</topology>
    </subcellularLocation>
    <subcellularLocation>
        <location evidence="7">Membrane</location>
        <topology evidence="7">Multi-pass membrane protein</topology>
    </subcellularLocation>
</comment>
<organism evidence="8 9">
    <name type="scientific">Populus trichocarpa</name>
    <name type="common">Western balsam poplar</name>
    <name type="synonym">Populus balsamifera subsp. trichocarpa</name>
    <dbReference type="NCBI Taxonomy" id="3694"/>
    <lineage>
        <taxon>Eukaryota</taxon>
        <taxon>Viridiplantae</taxon>
        <taxon>Streptophyta</taxon>
        <taxon>Embryophyta</taxon>
        <taxon>Tracheophyta</taxon>
        <taxon>Spermatophyta</taxon>
        <taxon>Magnoliopsida</taxon>
        <taxon>eudicotyledons</taxon>
        <taxon>Gunneridae</taxon>
        <taxon>Pentapetalae</taxon>
        <taxon>rosids</taxon>
        <taxon>fabids</taxon>
        <taxon>Malpighiales</taxon>
        <taxon>Salicaceae</taxon>
        <taxon>Saliceae</taxon>
        <taxon>Populus</taxon>
    </lineage>
</organism>
<feature type="transmembrane region" description="Helical" evidence="7">
    <location>
        <begin position="68"/>
        <end position="101"/>
    </location>
</feature>
<keyword evidence="4 7" id="KW-0812">Transmembrane</keyword>
<dbReference type="Pfam" id="PF03208">
    <property type="entry name" value="PRA1"/>
    <property type="match status" value="1"/>
</dbReference>
<evidence type="ECO:0000313" key="9">
    <source>
        <dbReference type="Proteomes" id="UP000006729"/>
    </source>
</evidence>
<proteinExistence type="inferred from homology"/>
<evidence type="ECO:0000256" key="6">
    <source>
        <dbReference type="ARBA" id="ARBA00023136"/>
    </source>
</evidence>
<dbReference type="EMBL" id="CM009290">
    <property type="protein sequence ID" value="PNT58293.1"/>
    <property type="molecule type" value="Genomic_DNA"/>
</dbReference>
<name>A0A2K2C8F2_POPTR</name>
<protein>
    <recommendedName>
        <fullName evidence="7">PRA1 family protein</fullName>
    </recommendedName>
</protein>
<reference evidence="8 9" key="1">
    <citation type="journal article" date="2006" name="Science">
        <title>The genome of black cottonwood, Populus trichocarpa (Torr. &amp; Gray).</title>
        <authorList>
            <person name="Tuskan G.A."/>
            <person name="Difazio S."/>
            <person name="Jansson S."/>
            <person name="Bohlmann J."/>
            <person name="Grigoriev I."/>
            <person name="Hellsten U."/>
            <person name="Putnam N."/>
            <person name="Ralph S."/>
            <person name="Rombauts S."/>
            <person name="Salamov A."/>
            <person name="Schein J."/>
            <person name="Sterck L."/>
            <person name="Aerts A."/>
            <person name="Bhalerao R.R."/>
            <person name="Bhalerao R.P."/>
            <person name="Blaudez D."/>
            <person name="Boerjan W."/>
            <person name="Brun A."/>
            <person name="Brunner A."/>
            <person name="Busov V."/>
            <person name="Campbell M."/>
            <person name="Carlson J."/>
            <person name="Chalot M."/>
            <person name="Chapman J."/>
            <person name="Chen G.L."/>
            <person name="Cooper D."/>
            <person name="Coutinho P.M."/>
            <person name="Couturier J."/>
            <person name="Covert S."/>
            <person name="Cronk Q."/>
            <person name="Cunningham R."/>
            <person name="Davis J."/>
            <person name="Degroeve S."/>
            <person name="Dejardin A."/>
            <person name="Depamphilis C."/>
            <person name="Detter J."/>
            <person name="Dirks B."/>
            <person name="Dubchak I."/>
            <person name="Duplessis S."/>
            <person name="Ehlting J."/>
            <person name="Ellis B."/>
            <person name="Gendler K."/>
            <person name="Goodstein D."/>
            <person name="Gribskov M."/>
            <person name="Grimwood J."/>
            <person name="Groover A."/>
            <person name="Gunter L."/>
            <person name="Hamberger B."/>
            <person name="Heinze B."/>
            <person name="Helariutta Y."/>
            <person name="Henrissat B."/>
            <person name="Holligan D."/>
            <person name="Holt R."/>
            <person name="Huang W."/>
            <person name="Islam-Faridi N."/>
            <person name="Jones S."/>
            <person name="Jones-Rhoades M."/>
            <person name="Jorgensen R."/>
            <person name="Joshi C."/>
            <person name="Kangasjarvi J."/>
            <person name="Karlsson J."/>
            <person name="Kelleher C."/>
            <person name="Kirkpatrick R."/>
            <person name="Kirst M."/>
            <person name="Kohler A."/>
            <person name="Kalluri U."/>
            <person name="Larimer F."/>
            <person name="Leebens-Mack J."/>
            <person name="Leple J.C."/>
            <person name="Locascio P."/>
            <person name="Lou Y."/>
            <person name="Lucas S."/>
            <person name="Martin F."/>
            <person name="Montanini B."/>
            <person name="Napoli C."/>
            <person name="Nelson D.R."/>
            <person name="Nelson C."/>
            <person name="Nieminen K."/>
            <person name="Nilsson O."/>
            <person name="Pereda V."/>
            <person name="Peter G."/>
            <person name="Philippe R."/>
            <person name="Pilate G."/>
            <person name="Poliakov A."/>
            <person name="Razumovskaya J."/>
            <person name="Richardson P."/>
            <person name="Rinaldi C."/>
            <person name="Ritland K."/>
            <person name="Rouze P."/>
            <person name="Ryaboy D."/>
            <person name="Schmutz J."/>
            <person name="Schrader J."/>
            <person name="Segerman B."/>
            <person name="Shin H."/>
            <person name="Siddiqui A."/>
            <person name="Sterky F."/>
            <person name="Terry A."/>
            <person name="Tsai C.J."/>
            <person name="Uberbacher E."/>
            <person name="Unneberg P."/>
            <person name="Vahala J."/>
            <person name="Wall K."/>
            <person name="Wessler S."/>
            <person name="Yang G."/>
            <person name="Yin T."/>
            <person name="Douglas C."/>
            <person name="Marra M."/>
            <person name="Sandberg G."/>
            <person name="Van de Peer Y."/>
            <person name="Rokhsar D."/>
        </authorList>
    </citation>
    <scope>NUCLEOTIDE SEQUENCE [LARGE SCALE GENOMIC DNA]</scope>
    <source>
        <strain evidence="9">cv. Nisqually</strain>
    </source>
</reference>
<evidence type="ECO:0000256" key="4">
    <source>
        <dbReference type="ARBA" id="ARBA00022692"/>
    </source>
</evidence>
<dbReference type="Proteomes" id="UP000006729">
    <property type="component" value="Chromosome 1"/>
</dbReference>
<comment type="function">
    <text evidence="1 7">May be involved in both secretory and endocytic intracellular trafficking in the endosomal/prevacuolar compartments.</text>
</comment>
<dbReference type="AlphaFoldDB" id="A0A2K2C8F2"/>
<dbReference type="InParanoid" id="A0A2K2C8F2"/>
<sequence length="119" mass="13772">MTKYGTIPTEAHPSSDSQIISNIKGRISSTLATTRSWKEIIQPESLCLPTTFIEYGRRIKMNAGYFRMNYVIIILFLLFLILLWHFISLIVLIATMTAWLFLYLVQDYPLMISGPCHLR</sequence>
<dbReference type="PANTHER" id="PTHR19317">
    <property type="entry name" value="PRENYLATED RAB ACCEPTOR 1-RELATED"/>
    <property type="match status" value="1"/>
</dbReference>
<dbReference type="STRING" id="3694.A0A2K2C8F2"/>
<accession>A0A2K2C8F2</accession>
<comment type="similarity">
    <text evidence="3 7">Belongs to the PRA1 family.</text>
</comment>
<evidence type="ECO:0000256" key="7">
    <source>
        <dbReference type="RuleBase" id="RU363107"/>
    </source>
</evidence>
<keyword evidence="5 7" id="KW-1133">Transmembrane helix</keyword>
<keyword evidence="6 7" id="KW-0472">Membrane</keyword>
<dbReference type="GO" id="GO:0005783">
    <property type="term" value="C:endoplasmic reticulum"/>
    <property type="evidence" value="ECO:0007669"/>
    <property type="project" value="UniProtKB-ARBA"/>
</dbReference>
<evidence type="ECO:0000256" key="5">
    <source>
        <dbReference type="ARBA" id="ARBA00022989"/>
    </source>
</evidence>
<dbReference type="PANTHER" id="PTHR19317:SF76">
    <property type="entry name" value="PRA1 FAMILY PROTEIN C"/>
    <property type="match status" value="1"/>
</dbReference>
<evidence type="ECO:0000256" key="1">
    <source>
        <dbReference type="ARBA" id="ARBA00002501"/>
    </source>
</evidence>
<evidence type="ECO:0000313" key="8">
    <source>
        <dbReference type="EMBL" id="PNT58293.1"/>
    </source>
</evidence>